<gene>
    <name evidence="1" type="ORF">TSG867_LOCUS10229</name>
</gene>
<evidence type="ECO:0000313" key="1">
    <source>
        <dbReference type="EMBL" id="CAF4361202.1"/>
    </source>
</evidence>
<dbReference type="EMBL" id="CAJOBQ010000464">
    <property type="protein sequence ID" value="CAF4361202.1"/>
    <property type="molecule type" value="Genomic_DNA"/>
</dbReference>
<dbReference type="Proteomes" id="UP000663862">
    <property type="component" value="Unassembled WGS sequence"/>
</dbReference>
<reference evidence="1" key="1">
    <citation type="submission" date="2021-02" db="EMBL/GenBank/DDBJ databases">
        <authorList>
            <person name="Nowell W R."/>
        </authorList>
    </citation>
    <scope>NUCLEOTIDE SEQUENCE</scope>
</reference>
<organism evidence="1 2">
    <name type="scientific">Rotaria socialis</name>
    <dbReference type="NCBI Taxonomy" id="392032"/>
    <lineage>
        <taxon>Eukaryota</taxon>
        <taxon>Metazoa</taxon>
        <taxon>Spiralia</taxon>
        <taxon>Gnathifera</taxon>
        <taxon>Rotifera</taxon>
        <taxon>Eurotatoria</taxon>
        <taxon>Bdelloidea</taxon>
        <taxon>Philodinida</taxon>
        <taxon>Philodinidae</taxon>
        <taxon>Rotaria</taxon>
    </lineage>
</organism>
<dbReference type="AlphaFoldDB" id="A0A820LQG3"/>
<protein>
    <submittedName>
        <fullName evidence="1">Uncharacterized protein</fullName>
    </submittedName>
</protein>
<evidence type="ECO:0000313" key="2">
    <source>
        <dbReference type="Proteomes" id="UP000663862"/>
    </source>
</evidence>
<name>A0A820LQG3_9BILA</name>
<sequence>MENDRSLLLRELFNNPRTILKELIRGARLPLNYLDTIYHSDFDEQNFDMKDGTFLSCSIKEVAGQIGLSPGELIKYPRIKQQSIVLFCIFSRGKHQHRLNPNDHVRVLYDDAQFYGVILDIFNSKTNKWRTVFDRREYAFEWVMVHRIFKSLKGQLKDTCHYLI</sequence>
<accession>A0A820LQG3</accession>
<proteinExistence type="predicted"/>
<comment type="caution">
    <text evidence="1">The sequence shown here is derived from an EMBL/GenBank/DDBJ whole genome shotgun (WGS) entry which is preliminary data.</text>
</comment>